<reference evidence="1" key="1">
    <citation type="submission" date="2020-07" db="EMBL/GenBank/DDBJ databases">
        <title>A pangenomic view of the genus Pectobacterium provides insights into genome organization, phylogeny, and virulence.</title>
        <authorList>
            <person name="Jonkheer E."/>
            <person name="Brankovics B."/>
            <person name="Houwers I."/>
            <person name="Van Der Wolf J."/>
            <person name="Bonants P."/>
            <person name="Vreeburg R."/>
            <person name="Bollema R."/>
            <person name="De Haan J."/>
            <person name="Berke L."/>
            <person name="De Ridder D."/>
            <person name="Smit S."/>
            <person name="Van Der Lee T.A.J."/>
        </authorList>
    </citation>
    <scope>NUCLEOTIDE SEQUENCE</scope>
    <source>
        <strain evidence="1">NAK:433</strain>
    </source>
</reference>
<evidence type="ECO:0000313" key="2">
    <source>
        <dbReference type="Proteomes" id="UP000768524"/>
    </source>
</evidence>
<feature type="non-terminal residue" evidence="1">
    <location>
        <position position="46"/>
    </location>
</feature>
<sequence length="46" mass="5256">MVDWDDLECRVAREESRHQAGIGTCSLALQIGFFFDGLKRNINVDE</sequence>
<dbReference type="EMBL" id="JACGEP010000077">
    <property type="protein sequence ID" value="MBN3053732.1"/>
    <property type="molecule type" value="Genomic_DNA"/>
</dbReference>
<evidence type="ECO:0000313" key="1">
    <source>
        <dbReference type="EMBL" id="MBN3053732.1"/>
    </source>
</evidence>
<organism evidence="1 2">
    <name type="scientific">Pectobacterium brasiliense</name>
    <dbReference type="NCBI Taxonomy" id="180957"/>
    <lineage>
        <taxon>Bacteria</taxon>
        <taxon>Pseudomonadati</taxon>
        <taxon>Pseudomonadota</taxon>
        <taxon>Gammaproteobacteria</taxon>
        <taxon>Enterobacterales</taxon>
        <taxon>Pectobacteriaceae</taxon>
        <taxon>Pectobacterium</taxon>
    </lineage>
</organism>
<protein>
    <submittedName>
        <fullName evidence="1">Uncharacterized protein</fullName>
    </submittedName>
</protein>
<name>A0AAE2WJK4_9GAMM</name>
<proteinExistence type="predicted"/>
<gene>
    <name evidence="1" type="ORF">H4F45_20140</name>
</gene>
<comment type="caution">
    <text evidence="1">The sequence shown here is derived from an EMBL/GenBank/DDBJ whole genome shotgun (WGS) entry which is preliminary data.</text>
</comment>
<accession>A0AAE2WJK4</accession>
<dbReference type="Proteomes" id="UP000768524">
    <property type="component" value="Unassembled WGS sequence"/>
</dbReference>
<dbReference type="AlphaFoldDB" id="A0AAE2WJK4"/>